<proteinExistence type="predicted"/>
<gene>
    <name evidence="1" type="ORF">ACD_71C00113G0005</name>
</gene>
<reference evidence="1" key="1">
    <citation type="journal article" date="2012" name="Science">
        <title>Fermentation, hydrogen, and sulfur metabolism in multiple uncultivated bacterial phyla.</title>
        <authorList>
            <person name="Wrighton K.C."/>
            <person name="Thomas B.C."/>
            <person name="Sharon I."/>
            <person name="Miller C.S."/>
            <person name="Castelle C.J."/>
            <person name="VerBerkmoes N.C."/>
            <person name="Wilkins M.J."/>
            <person name="Hettich R.L."/>
            <person name="Lipton M.S."/>
            <person name="Williams K.H."/>
            <person name="Long P.E."/>
            <person name="Banfield J.F."/>
        </authorList>
    </citation>
    <scope>NUCLEOTIDE SEQUENCE [LARGE SCALE GENOMIC DNA]</scope>
</reference>
<name>K1ZJC0_9BACT</name>
<sequence>MDRKDIDEWRKAFNNDQNTKLSFDAITKFIENNRFGSTKENILIKLCIINQLYSTNIHYPVNLANHIFKYGTELDSLIKAWDVKAIDIFRDCEITTSWWKGKTMNFYSFATKYCSFHNPEKYPKFDSLIENHLKLKNNKTNLRDYKIYKQVLEDYKKSIWCDDLSFDEFDKWLWYILRKEKKDKDTLDKAKS</sequence>
<dbReference type="AlphaFoldDB" id="K1ZJC0"/>
<dbReference type="EMBL" id="AMFJ01028844">
    <property type="protein sequence ID" value="EKD44523.1"/>
    <property type="molecule type" value="Genomic_DNA"/>
</dbReference>
<evidence type="ECO:0000313" key="1">
    <source>
        <dbReference type="EMBL" id="EKD44523.1"/>
    </source>
</evidence>
<keyword evidence="1" id="KW-0687">Ribonucleoprotein</keyword>
<comment type="caution">
    <text evidence="1">The sequence shown here is derived from an EMBL/GenBank/DDBJ whole genome shotgun (WGS) entry which is preliminary data.</text>
</comment>
<organism evidence="1">
    <name type="scientific">uncultured bacterium</name>
    <name type="common">gcode 4</name>
    <dbReference type="NCBI Taxonomy" id="1234023"/>
    <lineage>
        <taxon>Bacteria</taxon>
        <taxon>environmental samples</taxon>
    </lineage>
</organism>
<accession>K1ZJC0</accession>
<keyword evidence="1" id="KW-0689">Ribosomal protein</keyword>
<protein>
    <submittedName>
        <fullName evidence="1">30S ribosomal protein S17</fullName>
    </submittedName>
</protein>
<dbReference type="GO" id="GO:0005840">
    <property type="term" value="C:ribosome"/>
    <property type="evidence" value="ECO:0007669"/>
    <property type="project" value="UniProtKB-KW"/>
</dbReference>